<dbReference type="EMBL" id="UINC01009297">
    <property type="protein sequence ID" value="SVA41722.1"/>
    <property type="molecule type" value="Genomic_DNA"/>
</dbReference>
<dbReference type="InterPro" id="IPR002516">
    <property type="entry name" value="Glyco_trans_11"/>
</dbReference>
<reference evidence="3" key="1">
    <citation type="submission" date="2018-05" db="EMBL/GenBank/DDBJ databases">
        <authorList>
            <person name="Lanie J.A."/>
            <person name="Ng W.-L."/>
            <person name="Kazmierczak K.M."/>
            <person name="Andrzejewski T.M."/>
            <person name="Davidsen T.M."/>
            <person name="Wayne K.J."/>
            <person name="Tettelin H."/>
            <person name="Glass J.I."/>
            <person name="Rusch D."/>
            <person name="Podicherti R."/>
            <person name="Tsui H.-C.T."/>
            <person name="Winkler M.E."/>
        </authorList>
    </citation>
    <scope>NUCLEOTIDE SEQUENCE</scope>
</reference>
<evidence type="ECO:0000256" key="2">
    <source>
        <dbReference type="ARBA" id="ARBA00022679"/>
    </source>
</evidence>
<dbReference type="Pfam" id="PF01531">
    <property type="entry name" value="Glyco_transf_11"/>
    <property type="match status" value="1"/>
</dbReference>
<proteinExistence type="predicted"/>
<evidence type="ECO:0000313" key="3">
    <source>
        <dbReference type="EMBL" id="SVA41722.1"/>
    </source>
</evidence>
<dbReference type="GO" id="GO:0008107">
    <property type="term" value="F:galactoside 2-alpha-L-fucosyltransferase activity"/>
    <property type="evidence" value="ECO:0007669"/>
    <property type="project" value="InterPro"/>
</dbReference>
<keyword evidence="1" id="KW-0328">Glycosyltransferase</keyword>
<keyword evidence="2" id="KW-0808">Transferase</keyword>
<organism evidence="3">
    <name type="scientific">marine metagenome</name>
    <dbReference type="NCBI Taxonomy" id="408172"/>
    <lineage>
        <taxon>unclassified sequences</taxon>
        <taxon>metagenomes</taxon>
        <taxon>ecological metagenomes</taxon>
    </lineage>
</organism>
<evidence type="ECO:0000256" key="1">
    <source>
        <dbReference type="ARBA" id="ARBA00022676"/>
    </source>
</evidence>
<dbReference type="AlphaFoldDB" id="A0A381VN67"/>
<protein>
    <recommendedName>
        <fullName evidence="4">Alpha-1,2-fucosyltransferase</fullName>
    </recommendedName>
</protein>
<accession>A0A381VN67</accession>
<dbReference type="Gene3D" id="3.40.50.11350">
    <property type="match status" value="1"/>
</dbReference>
<name>A0A381VN67_9ZZZZ</name>
<dbReference type="GO" id="GO:0005975">
    <property type="term" value="P:carbohydrate metabolic process"/>
    <property type="evidence" value="ECO:0007669"/>
    <property type="project" value="InterPro"/>
</dbReference>
<dbReference type="CDD" id="cd11301">
    <property type="entry name" value="Fut1_Fut2_like"/>
    <property type="match status" value="1"/>
</dbReference>
<dbReference type="PANTHER" id="PTHR11927">
    <property type="entry name" value="GALACTOSIDE 2-L-FUCOSYLTRANSFERASE"/>
    <property type="match status" value="1"/>
</dbReference>
<evidence type="ECO:0008006" key="4">
    <source>
        <dbReference type="Google" id="ProtNLM"/>
    </source>
</evidence>
<dbReference type="PANTHER" id="PTHR11927:SF9">
    <property type="entry name" value="L-FUCOSYLTRANSFERASE"/>
    <property type="match status" value="1"/>
</dbReference>
<sequence>MIFVYLMGGMANQMFQIATGIALGLEHNDEVFFAMKTNLEIQATYRPDYKDTIFRNLKRINVPNFSKYTERKFTYKKIPYKKNMKLFGYFQSEQYFMKYKKEVIKFFKEFMKNLSIQRKLNKVMSEINHNNTISIHVRRQDYVHLQHVHVLQDNNYYKKAIDILTKKIGKDYKLVIFSDDITWCKNNNIFTNHNCYFVEGNEDYIDLYLMSMCTHHIIANSSFSWWGAYLNEIEEKLVVAPAKWFGPNGPKKWNTVYCSNWLIV</sequence>
<gene>
    <name evidence="3" type="ORF">METZ01_LOCUS94576</name>
</gene>
<dbReference type="GO" id="GO:0016020">
    <property type="term" value="C:membrane"/>
    <property type="evidence" value="ECO:0007669"/>
    <property type="project" value="InterPro"/>
</dbReference>